<reference evidence="6 7" key="1">
    <citation type="journal article" date="2019" name="Int. J. Syst. Evol. Microbiol.">
        <title>Clostridium fermenticellae sp. nov., isolated from the mud in a fermentation cellar for the production of the Chinese liquor, baijiu.</title>
        <authorList>
            <person name="Xu P.X."/>
            <person name="Chai L.J."/>
            <person name="Qiu T."/>
            <person name="Zhang X.J."/>
            <person name="Lu Z.M."/>
            <person name="Xiao C."/>
            <person name="Wang S.T."/>
            <person name="Shen C.H."/>
            <person name="Shi J.S."/>
            <person name="Xu Z.H."/>
        </authorList>
    </citation>
    <scope>NUCLEOTIDE SEQUENCE [LARGE SCALE GENOMIC DNA]</scope>
    <source>
        <strain evidence="6 7">JN500901</strain>
    </source>
</reference>
<protein>
    <submittedName>
        <fullName evidence="6">AAA family ATPase</fullName>
    </submittedName>
</protein>
<feature type="domain" description="Sigma-54 factor interaction" evidence="5">
    <location>
        <begin position="278"/>
        <end position="508"/>
    </location>
</feature>
<keyword evidence="7" id="KW-1185">Reference proteome</keyword>
<dbReference type="Gene3D" id="3.40.50.300">
    <property type="entry name" value="P-loop containing nucleotide triphosphate hydrolases"/>
    <property type="match status" value="1"/>
</dbReference>
<dbReference type="OrthoDB" id="9803970at2"/>
<dbReference type="Pfam" id="PF02954">
    <property type="entry name" value="HTH_8"/>
    <property type="match status" value="1"/>
</dbReference>
<keyword evidence="3" id="KW-0805">Transcription regulation</keyword>
<dbReference type="InterPro" id="IPR002197">
    <property type="entry name" value="HTH_Fis"/>
</dbReference>
<name>A0A386H3V0_9CLOT</name>
<dbReference type="Gene3D" id="1.10.8.60">
    <property type="match status" value="1"/>
</dbReference>
<dbReference type="CDD" id="cd00009">
    <property type="entry name" value="AAA"/>
    <property type="match status" value="1"/>
</dbReference>
<dbReference type="InterPro" id="IPR003593">
    <property type="entry name" value="AAA+_ATPase"/>
</dbReference>
<evidence type="ECO:0000256" key="1">
    <source>
        <dbReference type="ARBA" id="ARBA00022741"/>
    </source>
</evidence>
<evidence type="ECO:0000313" key="7">
    <source>
        <dbReference type="Proteomes" id="UP000266301"/>
    </source>
</evidence>
<accession>A0A386H3V0</accession>
<dbReference type="SUPFAM" id="SSF55781">
    <property type="entry name" value="GAF domain-like"/>
    <property type="match status" value="1"/>
</dbReference>
<evidence type="ECO:0000313" key="6">
    <source>
        <dbReference type="EMBL" id="AYD40324.1"/>
    </source>
</evidence>
<dbReference type="SUPFAM" id="SSF52540">
    <property type="entry name" value="P-loop containing nucleoside triphosphate hydrolases"/>
    <property type="match status" value="1"/>
</dbReference>
<dbReference type="NCBIfam" id="TIGR00229">
    <property type="entry name" value="sensory_box"/>
    <property type="match status" value="1"/>
</dbReference>
<dbReference type="InterPro" id="IPR058031">
    <property type="entry name" value="AAA_lid_NorR"/>
</dbReference>
<dbReference type="Pfam" id="PF25601">
    <property type="entry name" value="AAA_lid_14"/>
    <property type="match status" value="1"/>
</dbReference>
<dbReference type="RefSeq" id="WP_119971882.1">
    <property type="nucleotide sequence ID" value="NZ_CP032416.1"/>
</dbReference>
<dbReference type="Proteomes" id="UP000266301">
    <property type="component" value="Chromosome"/>
</dbReference>
<dbReference type="SUPFAM" id="SSF46689">
    <property type="entry name" value="Homeodomain-like"/>
    <property type="match status" value="1"/>
</dbReference>
<dbReference type="Pfam" id="PF00158">
    <property type="entry name" value="Sigma54_activat"/>
    <property type="match status" value="1"/>
</dbReference>
<gene>
    <name evidence="6" type="ORF">D4Z93_07225</name>
</gene>
<dbReference type="EMBL" id="CP032416">
    <property type="protein sequence ID" value="AYD40324.1"/>
    <property type="molecule type" value="Genomic_DNA"/>
</dbReference>
<dbReference type="Gene3D" id="3.30.450.20">
    <property type="entry name" value="PAS domain"/>
    <property type="match status" value="1"/>
</dbReference>
<keyword evidence="2" id="KW-0067">ATP-binding</keyword>
<dbReference type="Gene3D" id="1.10.10.60">
    <property type="entry name" value="Homeodomain-like"/>
    <property type="match status" value="1"/>
</dbReference>
<dbReference type="InterPro" id="IPR002078">
    <property type="entry name" value="Sigma_54_int"/>
</dbReference>
<dbReference type="KEGG" id="cfer:D4Z93_07225"/>
<dbReference type="GO" id="GO:0006355">
    <property type="term" value="P:regulation of DNA-templated transcription"/>
    <property type="evidence" value="ECO:0007669"/>
    <property type="project" value="InterPro"/>
</dbReference>
<organism evidence="6 7">
    <name type="scientific">Clostridium fermenticellae</name>
    <dbReference type="NCBI Taxonomy" id="2068654"/>
    <lineage>
        <taxon>Bacteria</taxon>
        <taxon>Bacillati</taxon>
        <taxon>Bacillota</taxon>
        <taxon>Clostridia</taxon>
        <taxon>Eubacteriales</taxon>
        <taxon>Clostridiaceae</taxon>
        <taxon>Clostridium</taxon>
    </lineage>
</organism>
<evidence type="ECO:0000259" key="5">
    <source>
        <dbReference type="PROSITE" id="PS50045"/>
    </source>
</evidence>
<evidence type="ECO:0000256" key="2">
    <source>
        <dbReference type="ARBA" id="ARBA00022840"/>
    </source>
</evidence>
<dbReference type="FunFam" id="3.40.50.300:FF:000006">
    <property type="entry name" value="DNA-binding transcriptional regulator NtrC"/>
    <property type="match status" value="1"/>
</dbReference>
<proteinExistence type="predicted"/>
<dbReference type="InterPro" id="IPR009057">
    <property type="entry name" value="Homeodomain-like_sf"/>
</dbReference>
<dbReference type="Pfam" id="PF13596">
    <property type="entry name" value="PAS_10"/>
    <property type="match status" value="1"/>
</dbReference>
<evidence type="ECO:0000256" key="4">
    <source>
        <dbReference type="ARBA" id="ARBA00023163"/>
    </source>
</evidence>
<dbReference type="PROSITE" id="PS00688">
    <property type="entry name" value="SIGMA54_INTERACT_3"/>
    <property type="match status" value="1"/>
</dbReference>
<dbReference type="InterPro" id="IPR000014">
    <property type="entry name" value="PAS"/>
</dbReference>
<dbReference type="InterPro" id="IPR027417">
    <property type="entry name" value="P-loop_NTPase"/>
</dbReference>
<dbReference type="SMART" id="SM00382">
    <property type="entry name" value="AAA"/>
    <property type="match status" value="1"/>
</dbReference>
<dbReference type="PROSITE" id="PS00675">
    <property type="entry name" value="SIGMA54_INTERACT_1"/>
    <property type="match status" value="1"/>
</dbReference>
<dbReference type="SUPFAM" id="SSF55785">
    <property type="entry name" value="PYP-like sensor domain (PAS domain)"/>
    <property type="match status" value="1"/>
</dbReference>
<dbReference type="PANTHER" id="PTHR32071">
    <property type="entry name" value="TRANSCRIPTIONAL REGULATORY PROTEIN"/>
    <property type="match status" value="1"/>
</dbReference>
<dbReference type="InterPro" id="IPR025662">
    <property type="entry name" value="Sigma_54_int_dom_ATP-bd_1"/>
</dbReference>
<dbReference type="InterPro" id="IPR035965">
    <property type="entry name" value="PAS-like_dom_sf"/>
</dbReference>
<dbReference type="InterPro" id="IPR025944">
    <property type="entry name" value="Sigma_54_int_dom_CS"/>
</dbReference>
<dbReference type="AlphaFoldDB" id="A0A386H3V0"/>
<evidence type="ECO:0000256" key="3">
    <source>
        <dbReference type="ARBA" id="ARBA00023015"/>
    </source>
</evidence>
<dbReference type="Gene3D" id="3.30.450.40">
    <property type="match status" value="1"/>
</dbReference>
<keyword evidence="4" id="KW-0804">Transcription</keyword>
<sequence>MVDQIRDELQEIAETIKAIMGIDITIMDKNLLRIAGTGELKEKVGYIGPKNSVFQKCVLTGEPYFVKNPGECSECITCEIKNECDEKAEFCLPIIIDGKVEGAMAMIIFDESQKEGFLKKIDSYRDFEKRLSSLISSRISEKNFSSKLEYKSKELLTVIDSVNEGIIIIDGQNKILNLNKYIKEKFNLKKQSAIGSDLKSIIPYRIVDKFKKSNYVIEEEQITIEKERKRYDFLLSVKPIRVNGIFSGSVITFKDFNKLQRSVLKINEKHSIFTFNNIIGDSLIFSKVIEQAKQISKQNVPVLLLGESGTGKELFARAIHFESYRKSEVFMTINCGAIPESLVESELFGYEKGAFTGASSNGKIGKFEIAKDGTIFLDEIGDLPLHMQVKLLRVLEEKEIMRVGGVNTIKVNPRIIAATNRNLYKMVEKNEFRRDLFYRLNVIPINIPSLRERKNDILQLANYFLNRYNKIYGKNIMGFDRLAEKAMLEYSWPGNVRELQNLIEYAINFETHDVITLGTISNRILNDRNNADDNKTLKNMVDEFEKQVILKYMKLYGNNTDSKKLIAKKLNISTATLYRKLED</sequence>
<dbReference type="GO" id="GO:0043565">
    <property type="term" value="F:sequence-specific DNA binding"/>
    <property type="evidence" value="ECO:0007669"/>
    <property type="project" value="InterPro"/>
</dbReference>
<dbReference type="GO" id="GO:0005524">
    <property type="term" value="F:ATP binding"/>
    <property type="evidence" value="ECO:0007669"/>
    <property type="project" value="UniProtKB-KW"/>
</dbReference>
<dbReference type="InterPro" id="IPR029016">
    <property type="entry name" value="GAF-like_dom_sf"/>
</dbReference>
<dbReference type="PANTHER" id="PTHR32071:SF57">
    <property type="entry name" value="C4-DICARBOXYLATE TRANSPORT TRANSCRIPTIONAL REGULATORY PROTEIN DCTD"/>
    <property type="match status" value="1"/>
</dbReference>
<keyword evidence="1" id="KW-0547">Nucleotide-binding</keyword>
<dbReference type="PROSITE" id="PS50045">
    <property type="entry name" value="SIGMA54_INTERACT_4"/>
    <property type="match status" value="1"/>
</dbReference>